<gene>
    <name evidence="5" type="ORF">EXM22_00120</name>
</gene>
<dbReference type="KEGG" id="ock:EXM22_00120"/>
<proteinExistence type="predicted"/>
<keyword evidence="6" id="KW-1185">Reference proteome</keyword>
<name>A0A5C1QHK4_9SPIO</name>
<dbReference type="PANTHER" id="PTHR32347">
    <property type="entry name" value="EFFLUX SYSTEM COMPONENT YKNX-RELATED"/>
    <property type="match status" value="1"/>
</dbReference>
<dbReference type="InterPro" id="IPR058625">
    <property type="entry name" value="MdtA-like_BSH"/>
</dbReference>
<dbReference type="Proteomes" id="UP000324209">
    <property type="component" value="Chromosome"/>
</dbReference>
<dbReference type="Gene3D" id="2.40.50.100">
    <property type="match status" value="1"/>
</dbReference>
<dbReference type="InterPro" id="IPR050465">
    <property type="entry name" value="UPF0194_transport"/>
</dbReference>
<dbReference type="RefSeq" id="WP_149484553.1">
    <property type="nucleotide sequence ID" value="NZ_CP036150.1"/>
</dbReference>
<accession>A0A5C1QHK4</accession>
<evidence type="ECO:0000256" key="2">
    <source>
        <dbReference type="ARBA" id="ARBA00023054"/>
    </source>
</evidence>
<protein>
    <submittedName>
        <fullName evidence="5">HlyD family efflux transporter periplasmic adaptor subunit</fullName>
    </submittedName>
</protein>
<sequence length="300" mass="33202">MKYTTQALFLIPLLLFSSCQNDETMIDASGSFEAVELFVSSETTGRILELDIQEGDTVEEGSLLGQIDTLQLKLKKEQLEATSDSIKSKKMDIQIQTAPLQQQIQTARKEKTRIENLLKSDAVNTKQLDDINAQLILLERQLEAQKTTLQNGNKGIESELKALESQMSQLEDQINKGRIISPIGGTVLVKYAERGELALPGKSLFKVADLNKMYLRAYITAGQLSLVKLGQSVTVLSDLGEGEYKALTGRITWISEEAEFTPKTVQTRDERANLTYAVKVAVPNDGTLKIGMYGGIRLND</sequence>
<dbReference type="AlphaFoldDB" id="A0A5C1QHK4"/>
<dbReference type="Pfam" id="PF25917">
    <property type="entry name" value="BSH_RND"/>
    <property type="match status" value="1"/>
</dbReference>
<evidence type="ECO:0000256" key="1">
    <source>
        <dbReference type="ARBA" id="ARBA00004196"/>
    </source>
</evidence>
<feature type="domain" description="Multidrug resistance protein MdtA-like barrel-sandwich hybrid" evidence="4">
    <location>
        <begin position="39"/>
        <end position="207"/>
    </location>
</feature>
<organism evidence="5 6">
    <name type="scientific">Oceanispirochaeta crateris</name>
    <dbReference type="NCBI Taxonomy" id="2518645"/>
    <lineage>
        <taxon>Bacteria</taxon>
        <taxon>Pseudomonadati</taxon>
        <taxon>Spirochaetota</taxon>
        <taxon>Spirochaetia</taxon>
        <taxon>Spirochaetales</taxon>
        <taxon>Spirochaetaceae</taxon>
        <taxon>Oceanispirochaeta</taxon>
    </lineage>
</organism>
<evidence type="ECO:0000259" key="4">
    <source>
        <dbReference type="Pfam" id="PF25917"/>
    </source>
</evidence>
<dbReference type="EMBL" id="CP036150">
    <property type="protein sequence ID" value="QEN06470.1"/>
    <property type="molecule type" value="Genomic_DNA"/>
</dbReference>
<reference evidence="5 6" key="1">
    <citation type="submission" date="2019-02" db="EMBL/GenBank/DDBJ databases">
        <title>Complete Genome Sequence and Methylome Analysis of free living Spirochaetas.</title>
        <authorList>
            <person name="Fomenkov A."/>
            <person name="Dubinina G."/>
            <person name="Leshcheva N."/>
            <person name="Mikheeva N."/>
            <person name="Grabovich M."/>
            <person name="Vincze T."/>
            <person name="Roberts R.J."/>
        </authorList>
    </citation>
    <scope>NUCLEOTIDE SEQUENCE [LARGE SCALE GENOMIC DNA]</scope>
    <source>
        <strain evidence="5 6">K2</strain>
    </source>
</reference>
<dbReference type="Gene3D" id="2.40.30.170">
    <property type="match status" value="1"/>
</dbReference>
<dbReference type="GO" id="GO:0030313">
    <property type="term" value="C:cell envelope"/>
    <property type="evidence" value="ECO:0007669"/>
    <property type="project" value="UniProtKB-SubCell"/>
</dbReference>
<feature type="coiled-coil region" evidence="3">
    <location>
        <begin position="128"/>
        <end position="180"/>
    </location>
</feature>
<dbReference type="OrthoDB" id="9778236at2"/>
<evidence type="ECO:0000313" key="6">
    <source>
        <dbReference type="Proteomes" id="UP000324209"/>
    </source>
</evidence>
<dbReference type="PANTHER" id="PTHR32347:SF23">
    <property type="entry name" value="BLL5650 PROTEIN"/>
    <property type="match status" value="1"/>
</dbReference>
<evidence type="ECO:0000313" key="5">
    <source>
        <dbReference type="EMBL" id="QEN06470.1"/>
    </source>
</evidence>
<evidence type="ECO:0000256" key="3">
    <source>
        <dbReference type="SAM" id="Coils"/>
    </source>
</evidence>
<keyword evidence="2 3" id="KW-0175">Coiled coil</keyword>
<dbReference type="PROSITE" id="PS51257">
    <property type="entry name" value="PROKAR_LIPOPROTEIN"/>
    <property type="match status" value="1"/>
</dbReference>
<dbReference type="SUPFAM" id="SSF111369">
    <property type="entry name" value="HlyD-like secretion proteins"/>
    <property type="match status" value="1"/>
</dbReference>
<comment type="subcellular location">
    <subcellularLocation>
        <location evidence="1">Cell envelope</location>
    </subcellularLocation>
</comment>